<dbReference type="EMBL" id="MU839003">
    <property type="protein sequence ID" value="KAK1769022.1"/>
    <property type="molecule type" value="Genomic_DNA"/>
</dbReference>
<accession>A0AAJ0C3V6</accession>
<dbReference type="InterPro" id="IPR046623">
    <property type="entry name" value="DUF6536"/>
</dbReference>
<feature type="region of interest" description="Disordered" evidence="1">
    <location>
        <begin position="1"/>
        <end position="39"/>
    </location>
</feature>
<dbReference type="Proteomes" id="UP001244011">
    <property type="component" value="Unassembled WGS sequence"/>
</dbReference>
<reference evidence="4" key="1">
    <citation type="submission" date="2023-06" db="EMBL/GenBank/DDBJ databases">
        <title>Genome-scale phylogeny and comparative genomics of the fungal order Sordariales.</title>
        <authorList>
            <consortium name="Lawrence Berkeley National Laboratory"/>
            <person name="Hensen N."/>
            <person name="Bonometti L."/>
            <person name="Westerberg I."/>
            <person name="Brannstrom I.O."/>
            <person name="Guillou S."/>
            <person name="Cros-Aarteil S."/>
            <person name="Calhoun S."/>
            <person name="Haridas S."/>
            <person name="Kuo A."/>
            <person name="Mondo S."/>
            <person name="Pangilinan J."/>
            <person name="Riley R."/>
            <person name="Labutti K."/>
            <person name="Andreopoulos B."/>
            <person name="Lipzen A."/>
            <person name="Chen C."/>
            <person name="Yanf M."/>
            <person name="Daum C."/>
            <person name="Ng V."/>
            <person name="Clum A."/>
            <person name="Steindorff A."/>
            <person name="Ohm R."/>
            <person name="Martin F."/>
            <person name="Silar P."/>
            <person name="Natvig D."/>
            <person name="Lalanne C."/>
            <person name="Gautier V."/>
            <person name="Ament-Velasquez S.L."/>
            <person name="Kruys A."/>
            <person name="Hutchinson M.I."/>
            <person name="Powell A.J."/>
            <person name="Barry K."/>
            <person name="Miller A.N."/>
            <person name="Grigoriev I.V."/>
            <person name="Debuchy R."/>
            <person name="Gladieux P."/>
            <person name="Thoren M.H."/>
            <person name="Johannesson H."/>
        </authorList>
    </citation>
    <scope>NUCLEOTIDE SEQUENCE</scope>
    <source>
        <strain evidence="4">8032-3</strain>
    </source>
</reference>
<dbReference type="PANTHER" id="PTHR35395">
    <property type="entry name" value="DUF6536 DOMAIN-CONTAINING PROTEIN"/>
    <property type="match status" value="1"/>
</dbReference>
<feature type="compositionally biased region" description="Basic and acidic residues" evidence="1">
    <location>
        <begin position="1"/>
        <end position="13"/>
    </location>
</feature>
<evidence type="ECO:0000256" key="2">
    <source>
        <dbReference type="SAM" id="Phobius"/>
    </source>
</evidence>
<gene>
    <name evidence="4" type="ORF">QBC33DRAFT_531984</name>
</gene>
<comment type="caution">
    <text evidence="4">The sequence shown here is derived from an EMBL/GenBank/DDBJ whole genome shotgun (WGS) entry which is preliminary data.</text>
</comment>
<dbReference type="GeneID" id="85310533"/>
<keyword evidence="2" id="KW-1133">Transmembrane helix</keyword>
<evidence type="ECO:0000313" key="4">
    <source>
        <dbReference type="EMBL" id="KAK1769022.1"/>
    </source>
</evidence>
<protein>
    <recommendedName>
        <fullName evidence="3">DUF6536 domain-containing protein</fullName>
    </recommendedName>
</protein>
<keyword evidence="2" id="KW-0812">Transmembrane</keyword>
<proteinExistence type="predicted"/>
<dbReference type="AlphaFoldDB" id="A0AAJ0C3V6"/>
<keyword evidence="5" id="KW-1185">Reference proteome</keyword>
<evidence type="ECO:0000259" key="3">
    <source>
        <dbReference type="Pfam" id="PF20163"/>
    </source>
</evidence>
<dbReference type="Pfam" id="PF20163">
    <property type="entry name" value="DUF6536"/>
    <property type="match status" value="1"/>
</dbReference>
<feature type="transmembrane region" description="Helical" evidence="2">
    <location>
        <begin position="89"/>
        <end position="111"/>
    </location>
</feature>
<feature type="domain" description="DUF6536" evidence="3">
    <location>
        <begin position="87"/>
        <end position="236"/>
    </location>
</feature>
<feature type="transmembrane region" description="Helical" evidence="2">
    <location>
        <begin position="673"/>
        <end position="697"/>
    </location>
</feature>
<feature type="transmembrane region" description="Helical" evidence="2">
    <location>
        <begin position="392"/>
        <end position="414"/>
    </location>
</feature>
<dbReference type="PANTHER" id="PTHR35395:SF1">
    <property type="entry name" value="DUF6536 DOMAIN-CONTAINING PROTEIN"/>
    <property type="match status" value="1"/>
</dbReference>
<sequence>MDQEIRVTQDRDSPSNIEDSPPAGPTPDEPYPANAKQAARAEIHDAEVKVFETSRFAEKEDLWQWFPQLKDDPNSKEWRIWLSRRSRALMVQIIVILAILLSNFGLTVFAASQFNTQRGVGLIYQGDCATVGKLNLWLHLLINLLSTGMLSASNYCMQLQAAPTRANVNDAHTAGKWLDIGVPSLRNLLHINGWRKVSWALLAFSSIPIHLIYNSAVFQSLSSFDYTVAVVKDSFLDGADFSLSTAEINRGADPGWNESRVNPPDDYAKIISDMRRDALSMPYLKKTVSECFDLYDDYFAPQGNVLIFVKNQTVQTPPEDSLLMYVSIIPRSDGWGKNMWALGNGTGSFVALSPPKPVTKWFLGPPHYEVSRCLVQPPALLATQCRFEYSPWIMWVVCSLNLIKALVMLFIWAFRRWQAKALGDEKKEVLYTLGDAISSFMRVPDERTQNMCLATKHDFTTKRTWRNRLVKEPVSTSQEPREFKIESKRWMAAASLRRWIVLISMFLAVIGVSAGLLFQSFPSLRRRNVKTTLSQFWKMGFGKLQPYAYLVIGLPRADPEGFLANVVVSNLPQLILSILYIFYNSMLSTFLVQREFSRMCDPRKRKPLRVSEPIGLQRSSYFISLPLRYGIPLYLSSGLMHWLISQSLFLARITALRPSGAADPKNSFSTCGYSPIAIFITLLVGLVLVLAIVLIGFRTYDGTMRMVSTNSRAIGAACHSPEKDRENGYMLPVRWGCVEMTADGVGKCAFTTAPDEEIQEPVPKKKYR</sequence>
<feature type="transmembrane region" description="Helical" evidence="2">
    <location>
        <begin position="633"/>
        <end position="653"/>
    </location>
</feature>
<keyword evidence="2" id="KW-0472">Membrane</keyword>
<evidence type="ECO:0000256" key="1">
    <source>
        <dbReference type="SAM" id="MobiDB-lite"/>
    </source>
</evidence>
<feature type="transmembrane region" description="Helical" evidence="2">
    <location>
        <begin position="499"/>
        <end position="518"/>
    </location>
</feature>
<name>A0AAJ0C3V6_9PEZI</name>
<organism evidence="4 5">
    <name type="scientific">Phialemonium atrogriseum</name>
    <dbReference type="NCBI Taxonomy" id="1093897"/>
    <lineage>
        <taxon>Eukaryota</taxon>
        <taxon>Fungi</taxon>
        <taxon>Dikarya</taxon>
        <taxon>Ascomycota</taxon>
        <taxon>Pezizomycotina</taxon>
        <taxon>Sordariomycetes</taxon>
        <taxon>Sordariomycetidae</taxon>
        <taxon>Cephalothecales</taxon>
        <taxon>Cephalothecaceae</taxon>
        <taxon>Phialemonium</taxon>
    </lineage>
</organism>
<dbReference type="RefSeq" id="XP_060285235.1">
    <property type="nucleotide sequence ID" value="XM_060427346.1"/>
</dbReference>
<evidence type="ECO:0000313" key="5">
    <source>
        <dbReference type="Proteomes" id="UP001244011"/>
    </source>
</evidence>